<keyword evidence="2" id="KW-0813">Transport</keyword>
<feature type="transmembrane region" description="Helical" evidence="9">
    <location>
        <begin position="81"/>
        <end position="101"/>
    </location>
</feature>
<evidence type="ECO:0000256" key="7">
    <source>
        <dbReference type="ARBA" id="ARBA00023136"/>
    </source>
</evidence>
<keyword evidence="7 9" id="KW-0472">Membrane</keyword>
<gene>
    <name evidence="11" type="ORF">B6S12_01705</name>
</gene>
<dbReference type="AlphaFoldDB" id="A0A2W6MWG8"/>
<dbReference type="Pfam" id="PF04290">
    <property type="entry name" value="DctQ"/>
    <property type="match status" value="1"/>
</dbReference>
<keyword evidence="6 9" id="KW-1133">Transmembrane helix</keyword>
<dbReference type="GO" id="GO:0022857">
    <property type="term" value="F:transmembrane transporter activity"/>
    <property type="evidence" value="ECO:0007669"/>
    <property type="project" value="TreeGrafter"/>
</dbReference>
<feature type="transmembrane region" description="Helical" evidence="9">
    <location>
        <begin position="42"/>
        <end position="60"/>
    </location>
</feature>
<dbReference type="GO" id="GO:0005886">
    <property type="term" value="C:plasma membrane"/>
    <property type="evidence" value="ECO:0007669"/>
    <property type="project" value="UniProtKB-SubCell"/>
</dbReference>
<dbReference type="OrthoDB" id="9791324at2"/>
<comment type="caution">
    <text evidence="11">The sequence shown here is derived from an EMBL/GenBank/DDBJ whole genome shotgun (WGS) entry which is preliminary data.</text>
</comment>
<comment type="similarity">
    <text evidence="8">Belongs to the TRAP transporter small permease family.</text>
</comment>
<evidence type="ECO:0000313" key="12">
    <source>
        <dbReference type="Proteomes" id="UP000249746"/>
    </source>
</evidence>
<dbReference type="RefSeq" id="WP_111229172.1">
    <property type="nucleotide sequence ID" value="NZ_NBIU01000003.1"/>
</dbReference>
<dbReference type="GO" id="GO:0015740">
    <property type="term" value="P:C4-dicarboxylate transport"/>
    <property type="evidence" value="ECO:0007669"/>
    <property type="project" value="TreeGrafter"/>
</dbReference>
<keyword evidence="5 9" id="KW-0812">Transmembrane</keyword>
<feature type="domain" description="Tripartite ATP-independent periplasmic transporters DctQ component" evidence="10">
    <location>
        <begin position="14"/>
        <end position="148"/>
    </location>
</feature>
<feature type="transmembrane region" description="Helical" evidence="9">
    <location>
        <begin position="7"/>
        <end position="30"/>
    </location>
</feature>
<dbReference type="Proteomes" id="UP000249746">
    <property type="component" value="Unassembled WGS sequence"/>
</dbReference>
<sequence>MNKNVAVIGMALGIIITALNVGVRYIAGFYPEIGSLTWAEEVARYCFLWSAFFGAAYGFRKGVHIAVTMLIEKFPHKLAKVCVIGSHLLSSIFLGFMFYASLEVCLLNYEMGYMSEALHSVPLWVFLLCLPIAFLGATYRSLEKIYEVSKLPADKVVKSAEDEMIHDSVIKD</sequence>
<organism evidence="11 12">
    <name type="scientific">Helicobacter valdiviensis</name>
    <dbReference type="NCBI Taxonomy" id="1458358"/>
    <lineage>
        <taxon>Bacteria</taxon>
        <taxon>Pseudomonadati</taxon>
        <taxon>Campylobacterota</taxon>
        <taxon>Epsilonproteobacteria</taxon>
        <taxon>Campylobacterales</taxon>
        <taxon>Helicobacteraceae</taxon>
        <taxon>Helicobacter</taxon>
    </lineage>
</organism>
<accession>A0A2W6MWG8</accession>
<feature type="transmembrane region" description="Helical" evidence="9">
    <location>
        <begin position="121"/>
        <end position="142"/>
    </location>
</feature>
<protein>
    <submittedName>
        <fullName evidence="11">C4-dicarboxylate ABC transporter permease</fullName>
    </submittedName>
</protein>
<dbReference type="InterPro" id="IPR007387">
    <property type="entry name" value="TRAP_DctQ"/>
</dbReference>
<evidence type="ECO:0000256" key="3">
    <source>
        <dbReference type="ARBA" id="ARBA00022475"/>
    </source>
</evidence>
<evidence type="ECO:0000256" key="8">
    <source>
        <dbReference type="ARBA" id="ARBA00038436"/>
    </source>
</evidence>
<reference evidence="11 12" key="1">
    <citation type="submission" date="2017-03" db="EMBL/GenBank/DDBJ databases">
        <title>Genomic and clinical evidence uncovers the enterohepatic species Helicobacter valdiviensis as a potential human intestinal pathogen.</title>
        <authorList>
            <person name="Fresia P."/>
            <person name="Jara R."/>
            <person name="Sierra R."/>
            <person name="Ferres I."/>
            <person name="Greif G."/>
            <person name="Iraola G."/>
            <person name="Collado L."/>
        </authorList>
    </citation>
    <scope>NUCLEOTIDE SEQUENCE [LARGE SCALE GENOMIC DNA]</scope>
    <source>
        <strain evidence="11 12">WBE14</strain>
    </source>
</reference>
<proteinExistence type="inferred from homology"/>
<evidence type="ECO:0000256" key="2">
    <source>
        <dbReference type="ARBA" id="ARBA00022448"/>
    </source>
</evidence>
<keyword evidence="4" id="KW-0997">Cell inner membrane</keyword>
<evidence type="ECO:0000313" key="11">
    <source>
        <dbReference type="EMBL" id="PZT48865.1"/>
    </source>
</evidence>
<evidence type="ECO:0000256" key="5">
    <source>
        <dbReference type="ARBA" id="ARBA00022692"/>
    </source>
</evidence>
<comment type="subcellular location">
    <subcellularLocation>
        <location evidence="1">Cell inner membrane</location>
        <topology evidence="1">Multi-pass membrane protein</topology>
    </subcellularLocation>
</comment>
<evidence type="ECO:0000259" key="10">
    <source>
        <dbReference type="Pfam" id="PF04290"/>
    </source>
</evidence>
<dbReference type="PANTHER" id="PTHR35011:SF2">
    <property type="entry name" value="2,3-DIKETO-L-GULONATE TRAP TRANSPORTER SMALL PERMEASE PROTEIN YIAM"/>
    <property type="match status" value="1"/>
</dbReference>
<dbReference type="PANTHER" id="PTHR35011">
    <property type="entry name" value="2,3-DIKETO-L-GULONATE TRAP TRANSPORTER SMALL PERMEASE PROTEIN YIAM"/>
    <property type="match status" value="1"/>
</dbReference>
<evidence type="ECO:0000256" key="1">
    <source>
        <dbReference type="ARBA" id="ARBA00004429"/>
    </source>
</evidence>
<keyword evidence="3" id="KW-1003">Cell membrane</keyword>
<keyword evidence="12" id="KW-1185">Reference proteome</keyword>
<evidence type="ECO:0000256" key="4">
    <source>
        <dbReference type="ARBA" id="ARBA00022519"/>
    </source>
</evidence>
<dbReference type="InterPro" id="IPR055348">
    <property type="entry name" value="DctQ"/>
</dbReference>
<dbReference type="EMBL" id="NBIU01000003">
    <property type="protein sequence ID" value="PZT48865.1"/>
    <property type="molecule type" value="Genomic_DNA"/>
</dbReference>
<name>A0A2W6MWG8_9HELI</name>
<evidence type="ECO:0000256" key="6">
    <source>
        <dbReference type="ARBA" id="ARBA00022989"/>
    </source>
</evidence>
<evidence type="ECO:0000256" key="9">
    <source>
        <dbReference type="SAM" id="Phobius"/>
    </source>
</evidence>